<dbReference type="AlphaFoldDB" id="A0A917N166"/>
<reference evidence="3" key="2">
    <citation type="submission" date="2020-09" db="EMBL/GenBank/DDBJ databases">
        <authorList>
            <person name="Sun Q."/>
            <person name="Sedlacek I."/>
        </authorList>
    </citation>
    <scope>NUCLEOTIDE SEQUENCE</scope>
    <source>
        <strain evidence="3">CCM 8711</strain>
    </source>
</reference>
<organism evidence="3 4">
    <name type="scientific">Mucilaginibacter galii</name>
    <dbReference type="NCBI Taxonomy" id="2005073"/>
    <lineage>
        <taxon>Bacteria</taxon>
        <taxon>Pseudomonadati</taxon>
        <taxon>Bacteroidota</taxon>
        <taxon>Sphingobacteriia</taxon>
        <taxon>Sphingobacteriales</taxon>
        <taxon>Sphingobacteriaceae</taxon>
        <taxon>Mucilaginibacter</taxon>
    </lineage>
</organism>
<dbReference type="Pfam" id="PF15979">
    <property type="entry name" value="Glyco_hydro_115"/>
    <property type="match status" value="1"/>
</dbReference>
<keyword evidence="1" id="KW-0378">Hydrolase</keyword>
<dbReference type="InterPro" id="IPR041437">
    <property type="entry name" value="GH115_C"/>
</dbReference>
<name>A0A917N166_9SPHI</name>
<evidence type="ECO:0000313" key="4">
    <source>
        <dbReference type="Proteomes" id="UP000662074"/>
    </source>
</evidence>
<dbReference type="PANTHER" id="PTHR37842:SF2">
    <property type="entry name" value="GYLCOSYL HYDROLASE 115 C-TERMINAL DOMAIN-CONTAINING PROTEIN"/>
    <property type="match status" value="1"/>
</dbReference>
<dbReference type="GO" id="GO:0005975">
    <property type="term" value="P:carbohydrate metabolic process"/>
    <property type="evidence" value="ECO:0007669"/>
    <property type="project" value="UniProtKB-ARBA"/>
</dbReference>
<dbReference type="PANTHER" id="PTHR37842">
    <property type="match status" value="1"/>
</dbReference>
<keyword evidence="4" id="KW-1185">Reference proteome</keyword>
<dbReference type="Gene3D" id="3.30.379.10">
    <property type="entry name" value="Chitobiase/beta-hexosaminidase domain 2-like"/>
    <property type="match status" value="1"/>
</dbReference>
<feature type="domain" description="Gylcosyl hydrolase 115 C-terminal" evidence="2">
    <location>
        <begin position="767"/>
        <end position="936"/>
    </location>
</feature>
<comment type="caution">
    <text evidence="3">The sequence shown here is derived from an EMBL/GenBank/DDBJ whole genome shotgun (WGS) entry which is preliminary data.</text>
</comment>
<dbReference type="InterPro" id="IPR029018">
    <property type="entry name" value="Hex-like_dom2"/>
</dbReference>
<dbReference type="Gene3D" id="1.20.58.2150">
    <property type="match status" value="1"/>
</dbReference>
<dbReference type="EMBL" id="BMDO01000004">
    <property type="protein sequence ID" value="GGI50601.1"/>
    <property type="molecule type" value="Genomic_DNA"/>
</dbReference>
<evidence type="ECO:0000259" key="2">
    <source>
        <dbReference type="Pfam" id="PF17829"/>
    </source>
</evidence>
<dbReference type="Proteomes" id="UP000662074">
    <property type="component" value="Unassembled WGS sequence"/>
</dbReference>
<protein>
    <recommendedName>
        <fullName evidence="2">Gylcosyl hydrolase 115 C-terminal domain-containing protein</fullName>
    </recommendedName>
</protein>
<dbReference type="Gene3D" id="3.20.20.520">
    <property type="entry name" value="Glycosyl hydrolase family 115"/>
    <property type="match status" value="1"/>
</dbReference>
<accession>A0A917N166</accession>
<dbReference type="RefSeq" id="WP_188415913.1">
    <property type="nucleotide sequence ID" value="NZ_BMDO01000004.1"/>
</dbReference>
<evidence type="ECO:0000256" key="1">
    <source>
        <dbReference type="ARBA" id="ARBA00022801"/>
    </source>
</evidence>
<dbReference type="Gene3D" id="2.60.120.1620">
    <property type="match status" value="1"/>
</dbReference>
<dbReference type="SUPFAM" id="SSF55545">
    <property type="entry name" value="beta-N-acetylhexosaminidase-like domain"/>
    <property type="match status" value="1"/>
</dbReference>
<evidence type="ECO:0000313" key="3">
    <source>
        <dbReference type="EMBL" id="GGI50601.1"/>
    </source>
</evidence>
<gene>
    <name evidence="3" type="ORF">GCM10011425_18130</name>
</gene>
<proteinExistence type="predicted"/>
<dbReference type="InterPro" id="IPR042301">
    <property type="entry name" value="GH115_sf"/>
</dbReference>
<reference evidence="3" key="1">
    <citation type="journal article" date="2014" name="Int. J. Syst. Evol. Microbiol.">
        <title>Complete genome sequence of Corynebacterium casei LMG S-19264T (=DSM 44701T), isolated from a smear-ripened cheese.</title>
        <authorList>
            <consortium name="US DOE Joint Genome Institute (JGI-PGF)"/>
            <person name="Walter F."/>
            <person name="Albersmeier A."/>
            <person name="Kalinowski J."/>
            <person name="Ruckert C."/>
        </authorList>
    </citation>
    <scope>NUCLEOTIDE SEQUENCE</scope>
    <source>
        <strain evidence="3">CCM 8711</strain>
    </source>
</reference>
<dbReference type="Pfam" id="PF17829">
    <property type="entry name" value="GH115_C"/>
    <property type="match status" value="1"/>
</dbReference>
<dbReference type="InterPro" id="IPR031924">
    <property type="entry name" value="GH115"/>
</dbReference>
<sequence length="941" mass="105477">MFIIYSKPAFATQDYNYISSKANAGYFPLAVAGKAAPLWVSNTDYEGVIRAAKDLQTDIGAVSAVKPQMLNGTSSAKTIVIIGTIGKSPVIDQLIKTKKLNVAGITGKWETFVLQTVNNPMPGVDKALVIAGSDKRGTIYGIYDLSAQIGVSPWYWWADVPVKKQSALYVVPGRYTQGEPAVKYRGIFINDEAPAFSGWTKEKFGGVNSKMYAKMFELILRMKGNYLWPAMWGNAFNDDDPLNRSTADMYGIVMGTSHHEPMDRAQQEWKRYGKGEWDYNKNSDELRNFWKKGIENMGNAETIVTVGMRGDGDMAMEQGTNISLLEKIVKDQRQIIADVTKKPAEQTPQMWALYKEVQDYYDKGMTVPDDVTLLLCDDNWGNIRKLPKLGEKPRKGGYGIYYHYDYVGGPRNYKWLNTNQISKTWEQMHLAYEHNARQVWIVNVGDLKPMEFPIEFFLDYAWNPNKWPASRLTEYTKLWAQKQFGPQYADGIAHILNTYTKYNARRKPELLDANTYSLTNYQEFEKVVTDYNALLKQAEEINNTIPANQKDAYYQLVLHPVQACANLNEMYYNAALNKWYAKQGRAATNDKAERVKALFAKDAEISKYYNTQLAGGKWNHMMDQTHIGYTYWQQPPVDKIPDVQAITIPSAAAMGVSIEGSTDWWPQATAKAALPEFNTFQKDAHYIEVFNRGKESFKYSVNSPAWLTITPSTGSISQQQQLTVSVNWTKAPAGKQTVPVVITGSDGSKVSIDVVVNNNPLDNKVNGFVQANGYISMEAEHYTKAIGSANVKWITVPNYGKTQSGVTTFPATAGMQTPGGNSPHLQYQVNTVDTGLVEVNAYLSPTIDFTGNKGLQYAVSIDDEKPQVFYVNAEANPGLWNRSVANSINIQSSKHQLSKAGVHTVKFWMISPGIVLQKLVLDFNKSVKPSYLGPPESFQAK</sequence>
<dbReference type="GO" id="GO:0016787">
    <property type="term" value="F:hydrolase activity"/>
    <property type="evidence" value="ECO:0007669"/>
    <property type="project" value="UniProtKB-KW"/>
</dbReference>